<dbReference type="PRINTS" id="PR00449">
    <property type="entry name" value="RASTRNSFRMNG"/>
</dbReference>
<dbReference type="PROSITE" id="PS50011">
    <property type="entry name" value="PROTEIN_KINASE_DOM"/>
    <property type="match status" value="2"/>
</dbReference>
<evidence type="ECO:0000256" key="4">
    <source>
        <dbReference type="SAM" id="MobiDB-lite"/>
    </source>
</evidence>
<dbReference type="GO" id="GO:0097527">
    <property type="term" value="P:necroptotic signaling pathway"/>
    <property type="evidence" value="ECO:0007669"/>
    <property type="project" value="TreeGrafter"/>
</dbReference>
<dbReference type="PANTHER" id="PTHR44329:SF298">
    <property type="entry name" value="MIXED LINEAGE KINASE DOMAIN-LIKE PROTEIN"/>
    <property type="match status" value="1"/>
</dbReference>
<dbReference type="InterPro" id="IPR001806">
    <property type="entry name" value="Small_GTPase"/>
</dbReference>
<dbReference type="PROSITE" id="PS51421">
    <property type="entry name" value="RAS"/>
    <property type="match status" value="1"/>
</dbReference>
<dbReference type="SMART" id="SM00176">
    <property type="entry name" value="RAN"/>
    <property type="match status" value="1"/>
</dbReference>
<dbReference type="SMART" id="SM00175">
    <property type="entry name" value="RAB"/>
    <property type="match status" value="1"/>
</dbReference>
<evidence type="ECO:0000256" key="2">
    <source>
        <dbReference type="ARBA" id="ARBA00022840"/>
    </source>
</evidence>
<organism evidence="6 7">
    <name type="scientific">Pocillopora damicornis</name>
    <name type="common">Cauliflower coral</name>
    <name type="synonym">Millepora damicornis</name>
    <dbReference type="NCBI Taxonomy" id="46731"/>
    <lineage>
        <taxon>Eukaryota</taxon>
        <taxon>Metazoa</taxon>
        <taxon>Cnidaria</taxon>
        <taxon>Anthozoa</taxon>
        <taxon>Hexacorallia</taxon>
        <taxon>Scleractinia</taxon>
        <taxon>Astrocoeniina</taxon>
        <taxon>Pocilloporidae</taxon>
        <taxon>Pocillopora</taxon>
    </lineage>
</organism>
<proteinExistence type="predicted"/>
<evidence type="ECO:0000313" key="6">
    <source>
        <dbReference type="EMBL" id="RMX51459.1"/>
    </source>
</evidence>
<keyword evidence="7" id="KW-1185">Reference proteome</keyword>
<dbReference type="PROSITE" id="PS00109">
    <property type="entry name" value="PROTEIN_KINASE_TYR"/>
    <property type="match status" value="3"/>
</dbReference>
<dbReference type="GO" id="GO:0004713">
    <property type="term" value="F:protein tyrosine kinase activity"/>
    <property type="evidence" value="ECO:0007669"/>
    <property type="project" value="InterPro"/>
</dbReference>
<dbReference type="CDD" id="cd00154">
    <property type="entry name" value="Rab"/>
    <property type="match status" value="1"/>
</dbReference>
<dbReference type="NCBIfam" id="TIGR00231">
    <property type="entry name" value="small_GTP"/>
    <property type="match status" value="1"/>
</dbReference>
<comment type="caution">
    <text evidence="6">The sequence shown here is derived from an EMBL/GenBank/DDBJ whole genome shotgun (WGS) entry which is preliminary data.</text>
</comment>
<feature type="domain" description="Protein kinase" evidence="5">
    <location>
        <begin position="4"/>
        <end position="338"/>
    </location>
</feature>
<feature type="region of interest" description="Disordered" evidence="4">
    <location>
        <begin position="1015"/>
        <end position="1035"/>
    </location>
</feature>
<dbReference type="GO" id="GO:0005525">
    <property type="term" value="F:GTP binding"/>
    <property type="evidence" value="ECO:0007669"/>
    <property type="project" value="InterPro"/>
</dbReference>
<dbReference type="AlphaFoldDB" id="A0A3M6UD13"/>
<dbReference type="InterPro" id="IPR008266">
    <property type="entry name" value="Tyr_kinase_AS"/>
</dbReference>
<dbReference type="Pfam" id="PF00069">
    <property type="entry name" value="Pkinase"/>
    <property type="match status" value="3"/>
</dbReference>
<dbReference type="PANTHER" id="PTHR44329">
    <property type="entry name" value="SERINE/THREONINE-PROTEIN KINASE TNNI3K-RELATED"/>
    <property type="match status" value="1"/>
</dbReference>
<dbReference type="InterPro" id="IPR051681">
    <property type="entry name" value="Ser/Thr_Kinases-Pseudokinases"/>
</dbReference>
<dbReference type="InterPro" id="IPR000719">
    <property type="entry name" value="Prot_kinase_dom"/>
</dbReference>
<dbReference type="Pfam" id="PF00071">
    <property type="entry name" value="Ras"/>
    <property type="match status" value="1"/>
</dbReference>
<dbReference type="SUPFAM" id="SSF56112">
    <property type="entry name" value="Protein kinase-like (PK-like)"/>
    <property type="match status" value="3"/>
</dbReference>
<dbReference type="SMART" id="SM00173">
    <property type="entry name" value="RAS"/>
    <property type="match status" value="1"/>
</dbReference>
<evidence type="ECO:0000256" key="1">
    <source>
        <dbReference type="ARBA" id="ARBA00022741"/>
    </source>
</evidence>
<evidence type="ECO:0000259" key="5">
    <source>
        <dbReference type="PROSITE" id="PS50011"/>
    </source>
</evidence>
<gene>
    <name evidence="6" type="ORF">pdam_00023833</name>
</gene>
<feature type="domain" description="Protein kinase" evidence="5">
    <location>
        <begin position="486"/>
        <end position="771"/>
    </location>
</feature>
<name>A0A3M6UD13_POCDA</name>
<feature type="compositionally biased region" description="Basic and acidic residues" evidence="4">
    <location>
        <begin position="1015"/>
        <end position="1025"/>
    </location>
</feature>
<dbReference type="GO" id="GO:0003924">
    <property type="term" value="F:GTPase activity"/>
    <property type="evidence" value="ECO:0007669"/>
    <property type="project" value="InterPro"/>
</dbReference>
<dbReference type="Gene3D" id="3.40.50.300">
    <property type="entry name" value="P-loop containing nucleotide triphosphate hydrolases"/>
    <property type="match status" value="1"/>
</dbReference>
<dbReference type="PROSITE" id="PS51419">
    <property type="entry name" value="RAB"/>
    <property type="match status" value="1"/>
</dbReference>
<dbReference type="InterPro" id="IPR027417">
    <property type="entry name" value="P-loop_NTPase"/>
</dbReference>
<dbReference type="Proteomes" id="UP000275408">
    <property type="component" value="Unassembled WGS sequence"/>
</dbReference>
<keyword evidence="1 3" id="KW-0547">Nucleotide-binding</keyword>
<dbReference type="Gene3D" id="1.10.510.10">
    <property type="entry name" value="Transferase(Phosphotransferase) domain 1"/>
    <property type="match status" value="3"/>
</dbReference>
<protein>
    <recommendedName>
        <fullName evidence="5">Protein kinase domain-containing protein</fullName>
    </recommendedName>
</protein>
<dbReference type="SUPFAM" id="SSF52540">
    <property type="entry name" value="P-loop containing nucleoside triphosphate hydrolases"/>
    <property type="match status" value="1"/>
</dbReference>
<reference evidence="6 7" key="1">
    <citation type="journal article" date="2018" name="Sci. Rep.">
        <title>Comparative analysis of the Pocillopora damicornis genome highlights role of immune system in coral evolution.</title>
        <authorList>
            <person name="Cunning R."/>
            <person name="Bay R.A."/>
            <person name="Gillette P."/>
            <person name="Baker A.C."/>
            <person name="Traylor-Knowles N."/>
        </authorList>
    </citation>
    <scope>NUCLEOTIDE SEQUENCE [LARGE SCALE GENOMIC DNA]</scope>
    <source>
        <strain evidence="6">RSMAS</strain>
        <tissue evidence="6">Whole animal</tissue>
    </source>
</reference>
<dbReference type="STRING" id="46731.A0A3M6UD13"/>
<dbReference type="SMART" id="SM00219">
    <property type="entry name" value="TyrKc"/>
    <property type="match status" value="3"/>
</dbReference>
<dbReference type="EMBL" id="RCHS01001780">
    <property type="protein sequence ID" value="RMX51459.1"/>
    <property type="molecule type" value="Genomic_DNA"/>
</dbReference>
<dbReference type="Gene3D" id="3.30.200.20">
    <property type="entry name" value="Phosphorylase Kinase, domain 1"/>
    <property type="match status" value="1"/>
</dbReference>
<feature type="binding site" evidence="3">
    <location>
        <position position="513"/>
    </location>
    <ligand>
        <name>ATP</name>
        <dbReference type="ChEBI" id="CHEBI:30616"/>
    </ligand>
</feature>
<dbReference type="InterPro" id="IPR005225">
    <property type="entry name" value="Small_GTP-bd"/>
</dbReference>
<evidence type="ECO:0000313" key="7">
    <source>
        <dbReference type="Proteomes" id="UP000275408"/>
    </source>
</evidence>
<accession>A0A3M6UD13</accession>
<dbReference type="InterPro" id="IPR017441">
    <property type="entry name" value="Protein_kinase_ATP_BS"/>
</dbReference>
<dbReference type="GO" id="GO:0005524">
    <property type="term" value="F:ATP binding"/>
    <property type="evidence" value="ECO:0007669"/>
    <property type="project" value="UniProtKB-UniRule"/>
</dbReference>
<dbReference type="OrthoDB" id="339325at2759"/>
<keyword evidence="2 3" id="KW-0067">ATP-binding</keyword>
<evidence type="ECO:0000256" key="3">
    <source>
        <dbReference type="PROSITE-ProRule" id="PRU10141"/>
    </source>
</evidence>
<dbReference type="InterPro" id="IPR011009">
    <property type="entry name" value="Kinase-like_dom_sf"/>
</dbReference>
<dbReference type="PROSITE" id="PS00107">
    <property type="entry name" value="PROTEIN_KINASE_ATP"/>
    <property type="match status" value="1"/>
</dbReference>
<sequence>MVLRQFGDKIGEGSYGEVWKAVWKGKQAAAKRILPILVDLDDSQREAILAKFKQEWEILCSIQHENIVQYYTVIHPPSPESPIIVTELLECDLAKHIRNSTTKPKVPFSDIIKIMLDVAEGLHYIHTLKKPIVHRDLASKNVLLTKQLHAKIADLGQAKAFPRGAMYATAMPGTPVYAAPETYPTGLGGLPRGDKARYSVKIDIFSFGAMLLEIIIGHLPVGNLPDPVLEEMGNTSSAEEIKLGDKIGEGSYGEVFKAVWNGKRVAAKRIRPDFFERDHDGSIRVAFSENFKKEWEILRSIDHDNIVKYYTAIVPPTPESPIIVTELLECDLAKHIRNSTTKPKVPFSDVIKIMLDVGKGLHYIHTLKEPVVHRDLASKNVLLTKTLHAKIADLGQAKAFPRGAMYATAMPGTPVYAAPETYSTRLRGSLWRRVRYTEKIDIFSFGAMLLEIIIGHLPVHCLPDPILEDGETVPEYIRRSEDLEEMEFGDKIGAGSYGEVWKAVWKGKQVAAKRILPILVMEDYDVSQRKAILEKFKQEWEILCSIRHENIVQYYTVILPPSPESPIIVIELLECDLAKHIRNSTTKPKVPFSDVIKIMLDVAEGLHYIHTLKKPIVHRDLASKNVLLTKTLHAKIADLGQAKAFPGGAMYATAMPGTPVYAAPETYPTGLGGLPRGDKARYSDKIDIFSFGAMLLEIIIGHLPEGNLPDPVLEDGEIVPEYKRRHEDLEEMGPSHPLRNLVLQCLENSPEERPSAGEIKEKLSKAVSETLSGSPSDVRDAVKSIDHYDHKFKLVVLGEAGVGKTSIVTRFLDTNSQLSEISFSRNVESEDHFVGLRLPDKSIHLHIVDVGGHKFTKASNLVPQIFRDVRGAVIAFDLLSKKSFLEVPNWVKVVRERCYEEIPIVLVGNKDEELERKVGSQEVEQFTERESMFYTEASAKSGKNIDEIFSVLIDLMIECENKNEGEATANSLLVSLRETLSNRDASQEKSPIAERFRTPRRDALNLGVIELKEEKGTMQHDENGRKSKSRCCLLN</sequence>
<dbReference type="InterPro" id="IPR020635">
    <property type="entry name" value="Tyr_kinase_cat_dom"/>
</dbReference>